<organism evidence="2 3">
    <name type="scientific">Ignatzschineria ureiclastica</name>
    <dbReference type="NCBI Taxonomy" id="472582"/>
    <lineage>
        <taxon>Bacteria</taxon>
        <taxon>Pseudomonadati</taxon>
        <taxon>Pseudomonadota</taxon>
        <taxon>Gammaproteobacteria</taxon>
        <taxon>Cardiobacteriales</taxon>
        <taxon>Ignatzschineriaceae</taxon>
        <taxon>Ignatzschineria</taxon>
    </lineage>
</organism>
<dbReference type="OrthoDB" id="1188001at2"/>
<protein>
    <recommendedName>
        <fullName evidence="1">Tyrosine specific protein phosphatases domain-containing protein</fullName>
    </recommendedName>
</protein>
<dbReference type="InterPro" id="IPR026893">
    <property type="entry name" value="Tyr/Ser_Pase_IphP-type"/>
</dbReference>
<reference evidence="3" key="1">
    <citation type="submission" date="2018-05" db="EMBL/GenBank/DDBJ databases">
        <title>Ignatzschineria dubaiensis sp. nov., isolated from necrotic foot tissues of dromedaries (Camelus dromedarius) and associated maggots in Dubai, United Arab Emirates.</title>
        <authorList>
            <person name="Tsang C.C."/>
            <person name="Tang J.Y.M."/>
            <person name="Fong J.Y.H."/>
            <person name="Kinne J."/>
            <person name="Lee H.H."/>
            <person name="Joseph M."/>
            <person name="Jose S."/>
            <person name="Schuster R.K."/>
            <person name="Tang Y."/>
            <person name="Sivakumar S."/>
            <person name="Chen J.H.K."/>
            <person name="Teng J.L.L."/>
            <person name="Lau S.K.P."/>
            <person name="Wernery U."/>
            <person name="Woo P.C.Y."/>
        </authorList>
    </citation>
    <scope>NUCLEOTIDE SEQUENCE [LARGE SCALE GENOMIC DNA]</scope>
    <source>
        <strain evidence="3">KCTC 22644</strain>
    </source>
</reference>
<dbReference type="Proteomes" id="UP000245020">
    <property type="component" value="Unassembled WGS sequence"/>
</dbReference>
<dbReference type="RefSeq" id="WP_109189225.1">
    <property type="nucleotide sequence ID" value="NZ_BMYA01000003.1"/>
</dbReference>
<accession>A0A2U2AF97</accession>
<dbReference type="SUPFAM" id="SSF52799">
    <property type="entry name" value="(Phosphotyrosine protein) phosphatases II"/>
    <property type="match status" value="1"/>
</dbReference>
<dbReference type="PROSITE" id="PS50056">
    <property type="entry name" value="TYR_PHOSPHATASE_2"/>
    <property type="match status" value="1"/>
</dbReference>
<evidence type="ECO:0000313" key="2">
    <source>
        <dbReference type="EMBL" id="PWD81334.1"/>
    </source>
</evidence>
<gene>
    <name evidence="2" type="ORF">DC083_05460</name>
</gene>
<dbReference type="Gene3D" id="3.90.190.10">
    <property type="entry name" value="Protein tyrosine phosphatase superfamily"/>
    <property type="match status" value="1"/>
</dbReference>
<evidence type="ECO:0000313" key="3">
    <source>
        <dbReference type="Proteomes" id="UP000245020"/>
    </source>
</evidence>
<dbReference type="EMBL" id="QEWQ01000003">
    <property type="protein sequence ID" value="PWD81334.1"/>
    <property type="molecule type" value="Genomic_DNA"/>
</dbReference>
<comment type="caution">
    <text evidence="2">The sequence shown here is derived from an EMBL/GenBank/DDBJ whole genome shotgun (WGS) entry which is preliminary data.</text>
</comment>
<dbReference type="AlphaFoldDB" id="A0A2U2AF97"/>
<dbReference type="Pfam" id="PF13350">
    <property type="entry name" value="Y_phosphatase3"/>
    <property type="match status" value="1"/>
</dbReference>
<feature type="domain" description="Tyrosine specific protein phosphatases" evidence="1">
    <location>
        <begin position="120"/>
        <end position="169"/>
    </location>
</feature>
<name>A0A2U2AF97_9GAMM</name>
<dbReference type="InterPro" id="IPR029021">
    <property type="entry name" value="Prot-tyrosine_phosphatase-like"/>
</dbReference>
<evidence type="ECO:0000259" key="1">
    <source>
        <dbReference type="PROSITE" id="PS50056"/>
    </source>
</evidence>
<dbReference type="GO" id="GO:0004721">
    <property type="term" value="F:phosphoprotein phosphatase activity"/>
    <property type="evidence" value="ECO:0007669"/>
    <property type="project" value="InterPro"/>
</dbReference>
<sequence>MAVQINFENIVNFRNFAEIKTRDNRSIKNDKVYRSALLDFASPQDLDQLINIAPDVIFDFRMTEEKHQEQLKLLASMISYQAKPIDVGNFFTKDEIKKLTQLTEKEIDQLFITMYQAFPQKGTEQFRAVFEALSNNERVIYHCSAGKDRTGVMSYLLLSALDVHYDDIMANYLRSNESAEALHQLFATHKEDNRQLEPNIIEALEPILRKVRYVEADYLNTLDQFLKQEYGGPIDYIEKVLQINIPRLQKYLLA</sequence>
<dbReference type="InterPro" id="IPR000387">
    <property type="entry name" value="Tyr_Pase_dom"/>
</dbReference>
<keyword evidence="3" id="KW-1185">Reference proteome</keyword>
<proteinExistence type="predicted"/>